<reference evidence="8" key="1">
    <citation type="submission" date="2023-10" db="EMBL/GenBank/DDBJ databases">
        <authorList>
            <person name="Chen Y."/>
            <person name="Shah S."/>
            <person name="Dougan E. K."/>
            <person name="Thang M."/>
            <person name="Chan C."/>
        </authorList>
    </citation>
    <scope>NUCLEOTIDE SEQUENCE [LARGE SCALE GENOMIC DNA]</scope>
</reference>
<dbReference type="PANTHER" id="PTHR10183">
    <property type="entry name" value="CALPAIN"/>
    <property type="match status" value="1"/>
</dbReference>
<dbReference type="PANTHER" id="PTHR10183:SF379">
    <property type="entry name" value="CALPAIN-5"/>
    <property type="match status" value="1"/>
</dbReference>
<evidence type="ECO:0000259" key="7">
    <source>
        <dbReference type="PROSITE" id="PS50203"/>
    </source>
</evidence>
<comment type="similarity">
    <text evidence="1">Belongs to the peptidase C2 family.</text>
</comment>
<feature type="region of interest" description="Disordered" evidence="6">
    <location>
        <begin position="39"/>
        <end position="71"/>
    </location>
</feature>
<evidence type="ECO:0000256" key="1">
    <source>
        <dbReference type="ARBA" id="ARBA00007623"/>
    </source>
</evidence>
<evidence type="ECO:0000256" key="4">
    <source>
        <dbReference type="ARBA" id="ARBA00022807"/>
    </source>
</evidence>
<dbReference type="InterPro" id="IPR022684">
    <property type="entry name" value="Calpain_cysteine_protease"/>
</dbReference>
<sequence>MCALAEFSGAVKKVFAQTPGIDSMPGEGENKYVVTRVRPEDLEAGRHRGRRAAPREPKRQRPAGLRPERVWGPVGTLHREGVRHPLRRMGQDQWRPVHARLAHAHGLQRSVHLHAGRQRQCTAASGPLNPNTHEWEELANSPHDGFRGLWPHPWPEVGGGGGLMHKIDSDEMFERMCAFDDENYIMGAGTKAGSDTQDTDGIVDGRAYTIMDCVNNAGGTEFDLIKVRNPWGQGEFKSGMWDDDGPGWTQYPQVKEALKPVAADERVFSWLTKRSSSNTSRPSTCARRT</sequence>
<proteinExistence type="inferred from homology"/>
<dbReference type="Proteomes" id="UP001189429">
    <property type="component" value="Unassembled WGS sequence"/>
</dbReference>
<dbReference type="Gene3D" id="3.90.70.10">
    <property type="entry name" value="Cysteine proteinases"/>
    <property type="match status" value="1"/>
</dbReference>
<protein>
    <recommendedName>
        <fullName evidence="7">Calpain catalytic domain-containing protein</fullName>
    </recommendedName>
</protein>
<dbReference type="Pfam" id="PF00648">
    <property type="entry name" value="Peptidase_C2"/>
    <property type="match status" value="1"/>
</dbReference>
<keyword evidence="4" id="KW-0788">Thiol protease</keyword>
<dbReference type="EMBL" id="CAUYUJ010017278">
    <property type="protein sequence ID" value="CAK0873394.1"/>
    <property type="molecule type" value="Genomic_DNA"/>
</dbReference>
<evidence type="ECO:0000313" key="8">
    <source>
        <dbReference type="EMBL" id="CAK0873394.1"/>
    </source>
</evidence>
<dbReference type="InterPro" id="IPR001300">
    <property type="entry name" value="Peptidase_C2_calpain_cat"/>
</dbReference>
<dbReference type="SUPFAM" id="SSF54001">
    <property type="entry name" value="Cysteine proteinases"/>
    <property type="match status" value="1"/>
</dbReference>
<evidence type="ECO:0000256" key="2">
    <source>
        <dbReference type="ARBA" id="ARBA00022670"/>
    </source>
</evidence>
<evidence type="ECO:0000313" key="9">
    <source>
        <dbReference type="Proteomes" id="UP001189429"/>
    </source>
</evidence>
<keyword evidence="2" id="KW-0645">Protease</keyword>
<evidence type="ECO:0000256" key="3">
    <source>
        <dbReference type="ARBA" id="ARBA00022801"/>
    </source>
</evidence>
<keyword evidence="9" id="KW-1185">Reference proteome</keyword>
<name>A0ABN9VM71_9DINO</name>
<comment type="caution">
    <text evidence="8">The sequence shown here is derived from an EMBL/GenBank/DDBJ whole genome shotgun (WGS) entry which is preliminary data.</text>
</comment>
<dbReference type="InterPro" id="IPR038765">
    <property type="entry name" value="Papain-like_cys_pep_sf"/>
</dbReference>
<feature type="domain" description="Calpain catalytic" evidence="7">
    <location>
        <begin position="201"/>
        <end position="272"/>
    </location>
</feature>
<evidence type="ECO:0000256" key="5">
    <source>
        <dbReference type="PROSITE-ProRule" id="PRU00239"/>
    </source>
</evidence>
<organism evidence="8 9">
    <name type="scientific">Prorocentrum cordatum</name>
    <dbReference type="NCBI Taxonomy" id="2364126"/>
    <lineage>
        <taxon>Eukaryota</taxon>
        <taxon>Sar</taxon>
        <taxon>Alveolata</taxon>
        <taxon>Dinophyceae</taxon>
        <taxon>Prorocentrales</taxon>
        <taxon>Prorocentraceae</taxon>
        <taxon>Prorocentrum</taxon>
    </lineage>
</organism>
<dbReference type="PROSITE" id="PS50203">
    <property type="entry name" value="CALPAIN_CAT"/>
    <property type="match status" value="1"/>
</dbReference>
<evidence type="ECO:0000256" key="6">
    <source>
        <dbReference type="SAM" id="MobiDB-lite"/>
    </source>
</evidence>
<accession>A0ABN9VM71</accession>
<gene>
    <name evidence="8" type="ORF">PCOR1329_LOCUS58617</name>
</gene>
<comment type="caution">
    <text evidence="5">Lacks conserved residue(s) required for the propagation of feature annotation.</text>
</comment>
<keyword evidence="3" id="KW-0378">Hydrolase</keyword>